<dbReference type="Proteomes" id="UP000177810">
    <property type="component" value="Unassembled WGS sequence"/>
</dbReference>
<dbReference type="AlphaFoldDB" id="A0A1G2F3R0"/>
<dbReference type="STRING" id="1801990.A2V69_00825"/>
<dbReference type="InterPro" id="IPR045660">
    <property type="entry name" value="DUF6390"/>
</dbReference>
<reference evidence="1 2" key="1">
    <citation type="journal article" date="2016" name="Nat. Commun.">
        <title>Thousands of microbial genomes shed light on interconnected biogeochemical processes in an aquifer system.</title>
        <authorList>
            <person name="Anantharaman K."/>
            <person name="Brown C.T."/>
            <person name="Hug L.A."/>
            <person name="Sharon I."/>
            <person name="Castelle C.J."/>
            <person name="Probst A.J."/>
            <person name="Thomas B.C."/>
            <person name="Singh A."/>
            <person name="Wilkins M.J."/>
            <person name="Karaoz U."/>
            <person name="Brodie E.L."/>
            <person name="Williams K.H."/>
            <person name="Hubbard S.S."/>
            <person name="Banfield J.F."/>
        </authorList>
    </citation>
    <scope>NUCLEOTIDE SEQUENCE [LARGE SCALE GENOMIC DNA]</scope>
</reference>
<organism evidence="1 2">
    <name type="scientific">Candidatus Portnoybacteria bacterium RBG_13_40_8</name>
    <dbReference type="NCBI Taxonomy" id="1801990"/>
    <lineage>
        <taxon>Bacteria</taxon>
        <taxon>Candidatus Portnoyibacteriota</taxon>
    </lineage>
</organism>
<sequence>MSGLKLAALYGIKPHSLGFCGPRDKGILLKYLSGENISEKKIRKILEQFKGAYPYYESIAKSNNIKDPFDERVVRAYWIGNKLLAKAGGAKSHHSHHVLVVGSVTGKIVLKGKLLDLCRIGWGRVISVKCKTQSAKIIVKYQPLAGKKKLKLGKLTRKDIDWDRDLLSNVIRVGDWISFHWNQAVEVLRKEDVKNLEKYTKITLNSL</sequence>
<dbReference type="Pfam" id="PF19927">
    <property type="entry name" value="DUF6390"/>
    <property type="match status" value="2"/>
</dbReference>
<accession>A0A1G2F3R0</accession>
<evidence type="ECO:0000313" key="2">
    <source>
        <dbReference type="Proteomes" id="UP000177810"/>
    </source>
</evidence>
<proteinExistence type="predicted"/>
<comment type="caution">
    <text evidence="1">The sequence shown here is derived from an EMBL/GenBank/DDBJ whole genome shotgun (WGS) entry which is preliminary data.</text>
</comment>
<evidence type="ECO:0000313" key="1">
    <source>
        <dbReference type="EMBL" id="OGZ32726.1"/>
    </source>
</evidence>
<protein>
    <submittedName>
        <fullName evidence="1">Uncharacterized protein</fullName>
    </submittedName>
</protein>
<name>A0A1G2F3R0_9BACT</name>
<gene>
    <name evidence="1" type="ORF">A2V69_00825</name>
</gene>
<dbReference type="EMBL" id="MHMT01000014">
    <property type="protein sequence ID" value="OGZ32726.1"/>
    <property type="molecule type" value="Genomic_DNA"/>
</dbReference>